<evidence type="ECO:0000256" key="4">
    <source>
        <dbReference type="ARBA" id="ARBA00022723"/>
    </source>
</evidence>
<dbReference type="GO" id="GO:0061630">
    <property type="term" value="F:ubiquitin protein ligase activity"/>
    <property type="evidence" value="ECO:0007669"/>
    <property type="project" value="UniProtKB-EC"/>
</dbReference>
<feature type="region of interest" description="Disordered" evidence="10">
    <location>
        <begin position="136"/>
        <end position="161"/>
    </location>
</feature>
<evidence type="ECO:0000256" key="6">
    <source>
        <dbReference type="ARBA" id="ARBA00022833"/>
    </source>
</evidence>
<evidence type="ECO:0000256" key="5">
    <source>
        <dbReference type="ARBA" id="ARBA00022771"/>
    </source>
</evidence>
<dbReference type="PANTHER" id="PTHR46077">
    <property type="entry name" value="E3 UBIQUITIN-PROTEIN LIGASE TOPORS"/>
    <property type="match status" value="1"/>
</dbReference>
<feature type="compositionally biased region" description="Polar residues" evidence="10">
    <location>
        <begin position="147"/>
        <end position="161"/>
    </location>
</feature>
<dbReference type="Ensembl" id="ENSCPGT00000015555.1">
    <property type="protein sequence ID" value="ENSCPGP00000014192.1"/>
    <property type="gene ID" value="ENSCPGG00000010034.1"/>
</dbReference>
<evidence type="ECO:0000256" key="2">
    <source>
        <dbReference type="ARBA" id="ARBA00012483"/>
    </source>
</evidence>
<dbReference type="Gene3D" id="3.30.40.10">
    <property type="entry name" value="Zinc/RING finger domain, C3HC4 (zinc finger)"/>
    <property type="match status" value="1"/>
</dbReference>
<keyword evidence="7" id="KW-0805">Transcription regulation</keyword>
<feature type="domain" description="RING-type" evidence="11">
    <location>
        <begin position="70"/>
        <end position="109"/>
    </location>
</feature>
<evidence type="ECO:0000256" key="8">
    <source>
        <dbReference type="ARBA" id="ARBA00023163"/>
    </source>
</evidence>
<evidence type="ECO:0000259" key="11">
    <source>
        <dbReference type="PROSITE" id="PS50089"/>
    </source>
</evidence>
<comment type="catalytic activity">
    <reaction evidence="1">
        <text>S-ubiquitinyl-[E2 ubiquitin-conjugating enzyme]-L-cysteine + [acceptor protein]-L-lysine = [E2 ubiquitin-conjugating enzyme]-L-cysteine + N(6)-ubiquitinyl-[acceptor protein]-L-lysine.</text>
        <dbReference type="EC" id="2.3.2.27"/>
    </reaction>
</comment>
<dbReference type="EC" id="2.3.2.27" evidence="2"/>
<dbReference type="InterPro" id="IPR013083">
    <property type="entry name" value="Znf_RING/FYVE/PHD"/>
</dbReference>
<protein>
    <recommendedName>
        <fullName evidence="2">RING-type E3 ubiquitin transferase</fullName>
        <ecNumber evidence="2">2.3.2.27</ecNumber>
    </recommendedName>
</protein>
<dbReference type="PANTHER" id="PTHR46077:SF1">
    <property type="entry name" value="TOP1 BINDING ARGININE_SERINE RICH PROTEIN, E3 UBIQUITIN LIGASE"/>
    <property type="match status" value="1"/>
</dbReference>
<dbReference type="AlphaFoldDB" id="A0A8C3JX33"/>
<reference evidence="12" key="2">
    <citation type="submission" date="2025-09" db="UniProtKB">
        <authorList>
            <consortium name="Ensembl"/>
        </authorList>
    </citation>
    <scope>IDENTIFICATION</scope>
</reference>
<evidence type="ECO:0000313" key="13">
    <source>
        <dbReference type="Proteomes" id="UP000694419"/>
    </source>
</evidence>
<dbReference type="GO" id="GO:0006513">
    <property type="term" value="P:protein monoubiquitination"/>
    <property type="evidence" value="ECO:0007669"/>
    <property type="project" value="TreeGrafter"/>
</dbReference>
<accession>A0A8C3JX33</accession>
<evidence type="ECO:0000313" key="12">
    <source>
        <dbReference type="Ensembl" id="ENSCPGP00000014192.1"/>
    </source>
</evidence>
<keyword evidence="13" id="KW-1185">Reference proteome</keyword>
<keyword evidence="4" id="KW-0479">Metal-binding</keyword>
<dbReference type="PROSITE" id="PS50089">
    <property type="entry name" value="ZF_RING_2"/>
    <property type="match status" value="1"/>
</dbReference>
<keyword evidence="5 9" id="KW-0863">Zinc-finger</keyword>
<dbReference type="SUPFAM" id="SSF57850">
    <property type="entry name" value="RING/U-box"/>
    <property type="match status" value="1"/>
</dbReference>
<evidence type="ECO:0000256" key="9">
    <source>
        <dbReference type="PROSITE-ProRule" id="PRU00175"/>
    </source>
</evidence>
<dbReference type="GO" id="GO:0000209">
    <property type="term" value="P:protein polyubiquitination"/>
    <property type="evidence" value="ECO:0007669"/>
    <property type="project" value="TreeGrafter"/>
</dbReference>
<reference evidence="12" key="1">
    <citation type="submission" date="2025-08" db="UniProtKB">
        <authorList>
            <consortium name="Ensembl"/>
        </authorList>
    </citation>
    <scope>IDENTIFICATION</scope>
</reference>
<dbReference type="InterPro" id="IPR018957">
    <property type="entry name" value="Znf_C3HC4_RING-type"/>
</dbReference>
<dbReference type="SMART" id="SM00184">
    <property type="entry name" value="RING"/>
    <property type="match status" value="1"/>
</dbReference>
<dbReference type="GO" id="GO:0008270">
    <property type="term" value="F:zinc ion binding"/>
    <property type="evidence" value="ECO:0007669"/>
    <property type="project" value="UniProtKB-KW"/>
</dbReference>
<evidence type="ECO:0000256" key="1">
    <source>
        <dbReference type="ARBA" id="ARBA00000900"/>
    </source>
</evidence>
<evidence type="ECO:0000256" key="3">
    <source>
        <dbReference type="ARBA" id="ARBA00022679"/>
    </source>
</evidence>
<keyword evidence="3" id="KW-0808">Transferase</keyword>
<dbReference type="Pfam" id="PF00097">
    <property type="entry name" value="zf-C3HC4"/>
    <property type="match status" value="1"/>
</dbReference>
<organism evidence="12 13">
    <name type="scientific">Calidris pygmaea</name>
    <name type="common">Spoon-billed sandpiper</name>
    <dbReference type="NCBI Taxonomy" id="425635"/>
    <lineage>
        <taxon>Eukaryota</taxon>
        <taxon>Metazoa</taxon>
        <taxon>Chordata</taxon>
        <taxon>Craniata</taxon>
        <taxon>Vertebrata</taxon>
        <taxon>Euteleostomi</taxon>
        <taxon>Archelosauria</taxon>
        <taxon>Archosauria</taxon>
        <taxon>Dinosauria</taxon>
        <taxon>Saurischia</taxon>
        <taxon>Theropoda</taxon>
        <taxon>Coelurosauria</taxon>
        <taxon>Aves</taxon>
        <taxon>Neognathae</taxon>
        <taxon>Neoaves</taxon>
        <taxon>Charadriiformes</taxon>
        <taxon>Scolopacidae</taxon>
        <taxon>Calidris</taxon>
    </lineage>
</organism>
<evidence type="ECO:0000256" key="10">
    <source>
        <dbReference type="SAM" id="MobiDB-lite"/>
    </source>
</evidence>
<dbReference type="Proteomes" id="UP000694419">
    <property type="component" value="Unplaced"/>
</dbReference>
<dbReference type="InterPro" id="IPR001841">
    <property type="entry name" value="Znf_RING"/>
</dbReference>
<keyword evidence="8" id="KW-0804">Transcription</keyword>
<keyword evidence="6" id="KW-0862">Zinc</keyword>
<sequence length="161" mass="17685">MGFFLEGFPEAFLPPLPRASIVSLDCGLSSFSSMTLAAAVLVRGSSSTFPAPSSPPQHMETMARELEDCCPICTGSWEEASFVVSCLHQFCYPCILWWAESKPKCPLCKRRILSILHSVRTDDDFEDNAGSALQHREGRLGGHSYPIASSSDDTRMSWCTS</sequence>
<dbReference type="PROSITE" id="PS00518">
    <property type="entry name" value="ZF_RING_1"/>
    <property type="match status" value="1"/>
</dbReference>
<dbReference type="InterPro" id="IPR017907">
    <property type="entry name" value="Znf_RING_CS"/>
</dbReference>
<name>A0A8C3JX33_9CHAR</name>
<evidence type="ECO:0000256" key="7">
    <source>
        <dbReference type="ARBA" id="ARBA00023015"/>
    </source>
</evidence>
<proteinExistence type="predicted"/>